<proteinExistence type="predicted"/>
<evidence type="ECO:0000256" key="1">
    <source>
        <dbReference type="SAM" id="SignalP"/>
    </source>
</evidence>
<protein>
    <submittedName>
        <fullName evidence="2">Uncharacterized protein</fullName>
    </submittedName>
</protein>
<name>A0A5K8AK70_9BACT</name>
<evidence type="ECO:0000313" key="2">
    <source>
        <dbReference type="EMBL" id="BBO92054.1"/>
    </source>
</evidence>
<reference evidence="2 3" key="1">
    <citation type="submission" date="2019-11" db="EMBL/GenBank/DDBJ databases">
        <title>Comparative genomics of hydrocarbon-degrading Desulfosarcina strains.</title>
        <authorList>
            <person name="Watanabe M."/>
            <person name="Kojima H."/>
            <person name="Fukui M."/>
        </authorList>
    </citation>
    <scope>NUCLEOTIDE SEQUENCE [LARGE SCALE GENOMIC DNA]</scope>
    <source>
        <strain evidence="3">oXyS1</strain>
    </source>
</reference>
<organism evidence="2 3">
    <name type="scientific">Desulfosarcina ovata subsp. ovata</name>
    <dbReference type="NCBI Taxonomy" id="2752305"/>
    <lineage>
        <taxon>Bacteria</taxon>
        <taxon>Pseudomonadati</taxon>
        <taxon>Thermodesulfobacteriota</taxon>
        <taxon>Desulfobacteria</taxon>
        <taxon>Desulfobacterales</taxon>
        <taxon>Desulfosarcinaceae</taxon>
        <taxon>Desulfosarcina</taxon>
    </lineage>
</organism>
<dbReference type="EMBL" id="AP021879">
    <property type="protein sequence ID" value="BBO92054.1"/>
    <property type="molecule type" value="Genomic_DNA"/>
</dbReference>
<evidence type="ECO:0000313" key="3">
    <source>
        <dbReference type="Proteomes" id="UP000422108"/>
    </source>
</evidence>
<keyword evidence="3" id="KW-1185">Reference proteome</keyword>
<dbReference type="RefSeq" id="WP_155312855.1">
    <property type="nucleotide sequence ID" value="NZ_AP021879.1"/>
</dbReference>
<gene>
    <name evidence="2" type="ORF">DSCOOX_52340</name>
</gene>
<accession>A0A5K8AK70</accession>
<feature type="chain" id="PRO_5024359359" evidence="1">
    <location>
        <begin position="24"/>
        <end position="98"/>
    </location>
</feature>
<sequence length="98" mass="10817">MKTKITLIIALLICLVSATPAFCEVDHDALQTRIAYNSSGDVEYSGVSSPNVATSDTAWRIQKIIYDTSGNVVTIVFPNGDSGFNYVWDDRESYTYPD</sequence>
<dbReference type="AlphaFoldDB" id="A0A5K8AK70"/>
<feature type="signal peptide" evidence="1">
    <location>
        <begin position="1"/>
        <end position="23"/>
    </location>
</feature>
<keyword evidence="1" id="KW-0732">Signal</keyword>
<dbReference type="Proteomes" id="UP000422108">
    <property type="component" value="Chromosome"/>
</dbReference>